<dbReference type="Gene3D" id="1.25.40.10">
    <property type="entry name" value="Tetratricopeptide repeat domain"/>
    <property type="match status" value="1"/>
</dbReference>
<dbReference type="AlphaFoldDB" id="A0AA37WLC1"/>
<gene>
    <name evidence="2" type="ORF">GCM10007877_12320</name>
</gene>
<dbReference type="GO" id="GO:0006493">
    <property type="term" value="P:protein O-linked glycosylation"/>
    <property type="evidence" value="ECO:0007669"/>
    <property type="project" value="InterPro"/>
</dbReference>
<dbReference type="PANTHER" id="PTHR44366">
    <property type="entry name" value="UDP-N-ACETYLGLUCOSAMINE--PEPTIDE N-ACETYLGLUCOSAMINYLTRANSFERASE 110 KDA SUBUNIT"/>
    <property type="match status" value="1"/>
</dbReference>
<keyword evidence="3" id="KW-1185">Reference proteome</keyword>
<dbReference type="PANTHER" id="PTHR44366:SF1">
    <property type="entry name" value="UDP-N-ACETYLGLUCOSAMINE--PEPTIDE N-ACETYLGLUCOSAMINYLTRANSFERASE 110 KDA SUBUNIT"/>
    <property type="match status" value="1"/>
</dbReference>
<dbReference type="EMBL" id="BSPD01000030">
    <property type="protein sequence ID" value="GLS25518.1"/>
    <property type="molecule type" value="Genomic_DNA"/>
</dbReference>
<dbReference type="SMART" id="SM00028">
    <property type="entry name" value="TPR"/>
    <property type="match status" value="2"/>
</dbReference>
<proteinExistence type="predicted"/>
<dbReference type="Pfam" id="PF13414">
    <property type="entry name" value="TPR_11"/>
    <property type="match status" value="1"/>
</dbReference>
<name>A0AA37WLC1_9GAMM</name>
<dbReference type="InterPro" id="IPR011990">
    <property type="entry name" value="TPR-like_helical_dom_sf"/>
</dbReference>
<dbReference type="SUPFAM" id="SSF48452">
    <property type="entry name" value="TPR-like"/>
    <property type="match status" value="1"/>
</dbReference>
<dbReference type="InterPro" id="IPR019734">
    <property type="entry name" value="TPR_rpt"/>
</dbReference>
<dbReference type="InterPro" id="IPR037919">
    <property type="entry name" value="OGT"/>
</dbReference>
<dbReference type="Proteomes" id="UP001156870">
    <property type="component" value="Unassembled WGS sequence"/>
</dbReference>
<sequence>MKFDNMKLFKVFSVMGLALVMTACGGKVKPPEVVLTLDDEKKAVELNTEKYIPVRTYDEETGALLPYIAAINPYSEIKGRIKADYVSQYVRARDLFRKSAFNEAHKTLDNLIEVAPKLSGPLVLKGDVYVQQSKLKSAIDSYFQAIAVNENNVNGYLKLAIAQRKHGDFVRSQNTYAKALSIWPDFPEAHLNLSVLYDVYLNKPLKAQRHLEAYQFLSQGKDKRTAQWLSELQERTGEPVELKIEPVKAISISNP</sequence>
<feature type="repeat" description="TPR" evidence="1">
    <location>
        <begin position="119"/>
        <end position="152"/>
    </location>
</feature>
<evidence type="ECO:0000313" key="2">
    <source>
        <dbReference type="EMBL" id="GLS25518.1"/>
    </source>
</evidence>
<dbReference type="GO" id="GO:0097363">
    <property type="term" value="F:protein O-acetylglucosaminyltransferase activity"/>
    <property type="evidence" value="ECO:0007669"/>
    <property type="project" value="TreeGrafter"/>
</dbReference>
<organism evidence="2 3">
    <name type="scientific">Marinibactrum halimedae</name>
    <dbReference type="NCBI Taxonomy" id="1444977"/>
    <lineage>
        <taxon>Bacteria</taxon>
        <taxon>Pseudomonadati</taxon>
        <taxon>Pseudomonadota</taxon>
        <taxon>Gammaproteobacteria</taxon>
        <taxon>Cellvibrionales</taxon>
        <taxon>Cellvibrionaceae</taxon>
        <taxon>Marinibactrum</taxon>
    </lineage>
</organism>
<dbReference type="PROSITE" id="PS50005">
    <property type="entry name" value="TPR"/>
    <property type="match status" value="1"/>
</dbReference>
<dbReference type="PROSITE" id="PS51257">
    <property type="entry name" value="PROKAR_LIPOPROTEIN"/>
    <property type="match status" value="1"/>
</dbReference>
<protein>
    <recommendedName>
        <fullName evidence="4">Tetratricopeptide repeat protein</fullName>
    </recommendedName>
</protein>
<evidence type="ECO:0000313" key="3">
    <source>
        <dbReference type="Proteomes" id="UP001156870"/>
    </source>
</evidence>
<keyword evidence="1" id="KW-0802">TPR repeat</keyword>
<evidence type="ECO:0008006" key="4">
    <source>
        <dbReference type="Google" id="ProtNLM"/>
    </source>
</evidence>
<evidence type="ECO:0000256" key="1">
    <source>
        <dbReference type="PROSITE-ProRule" id="PRU00339"/>
    </source>
</evidence>
<reference evidence="2 3" key="1">
    <citation type="journal article" date="2014" name="Int. J. Syst. Evol. Microbiol.">
        <title>Complete genome sequence of Corynebacterium casei LMG S-19264T (=DSM 44701T), isolated from a smear-ripened cheese.</title>
        <authorList>
            <consortium name="US DOE Joint Genome Institute (JGI-PGF)"/>
            <person name="Walter F."/>
            <person name="Albersmeier A."/>
            <person name="Kalinowski J."/>
            <person name="Ruckert C."/>
        </authorList>
    </citation>
    <scope>NUCLEOTIDE SEQUENCE [LARGE SCALE GENOMIC DNA]</scope>
    <source>
        <strain evidence="2 3">NBRC 110095</strain>
    </source>
</reference>
<comment type="caution">
    <text evidence="2">The sequence shown here is derived from an EMBL/GenBank/DDBJ whole genome shotgun (WGS) entry which is preliminary data.</text>
</comment>
<accession>A0AA37WLC1</accession>
<dbReference type="RefSeq" id="WP_232591984.1">
    <property type="nucleotide sequence ID" value="NZ_BSPD01000030.1"/>
</dbReference>